<keyword evidence="4 5" id="KW-0472">Membrane</keyword>
<dbReference type="Gene3D" id="1.10.150.450">
    <property type="match status" value="1"/>
</dbReference>
<dbReference type="Pfam" id="PF01925">
    <property type="entry name" value="TauE"/>
    <property type="match status" value="2"/>
</dbReference>
<keyword evidence="2 5" id="KW-0812">Transmembrane</keyword>
<feature type="transmembrane region" description="Helical" evidence="5">
    <location>
        <begin position="135"/>
        <end position="152"/>
    </location>
</feature>
<evidence type="ECO:0000256" key="1">
    <source>
        <dbReference type="ARBA" id="ARBA00004141"/>
    </source>
</evidence>
<dbReference type="EMBL" id="JABTTQ020000016">
    <property type="protein sequence ID" value="KAK6142161.1"/>
    <property type="molecule type" value="Genomic_DNA"/>
</dbReference>
<dbReference type="Gene3D" id="3.40.50.1000">
    <property type="entry name" value="HAD superfamily/HAD-like"/>
    <property type="match status" value="1"/>
</dbReference>
<evidence type="ECO:0000313" key="6">
    <source>
        <dbReference type="EMBL" id="KAK6142161.1"/>
    </source>
</evidence>
<dbReference type="NCBIfam" id="TIGR01993">
    <property type="entry name" value="Pyr-5-nucltdase"/>
    <property type="match status" value="1"/>
</dbReference>
<gene>
    <name evidence="6" type="ORF">DH2020_005216</name>
</gene>
<dbReference type="PANTHER" id="PTHR12725:SF72">
    <property type="entry name" value="HALOACID DEHALOGENASE-LIKE HYDROLASE"/>
    <property type="match status" value="1"/>
</dbReference>
<evidence type="ECO:0000256" key="2">
    <source>
        <dbReference type="ARBA" id="ARBA00022692"/>
    </source>
</evidence>
<sequence>MSNFHQILNATHQWSRTHHAGTQLLSTDNTNLINIPFIISAILSFAAAAISSAGGTGGGGLFIPILKIVAGLDLKLASTFSSFMVTGGSIANVACYMLAKGGAGLVDFDVALIFQPCMLLGVSVGVVCNRVLPEWLITAFFAVFLGFSTFKTCKSGVRCWKTETERGSRRNINGWVKMENGEEPLLSDEGKLVKGMPWMKVGMLVVIWFSFSAVYLLRGNSYGQENGGEKTGQSSCKLMLPLMAFLAGALGGLFGVGGGMLISPLLLQLGKEPEVTAATCSFMVFFSSTMSAVQYLLLGMEHISICTAHPFRPSGEPVYGVQPEPREPFYEAQEAKNTISFFPVLKSMEYEGSYQKMAEPKIECLLFDVDDTLYPLSSGISAECTKNIIEYMINKLGIEEDKVPVMCAQLYKEYGTTMAGLQAIGYDFDYDDYHSFVHGRLPYDWLKPDHTLRSLLHSLPIRKVIFSNGNEAHVAKVLSRLGLEDCFDDIICFETLNPTRKDNDELPKPPIVCKPFENSFEQAFKIAGINPQKTVGSSHRTKGVDYALESIHNMREALPELWEALEKSDVRYSGKPAIETYVKA</sequence>
<evidence type="ECO:0008006" key="8">
    <source>
        <dbReference type="Google" id="ProtNLM"/>
    </source>
</evidence>
<feature type="transmembrane region" description="Helical" evidence="5">
    <location>
        <begin position="35"/>
        <end position="64"/>
    </location>
</feature>
<feature type="transmembrane region" description="Helical" evidence="5">
    <location>
        <begin position="275"/>
        <end position="298"/>
    </location>
</feature>
<reference evidence="6 7" key="1">
    <citation type="journal article" date="2021" name="Comput. Struct. Biotechnol. J.">
        <title>De novo genome assembly of the potent medicinal plant Rehmannia glutinosa using nanopore technology.</title>
        <authorList>
            <person name="Ma L."/>
            <person name="Dong C."/>
            <person name="Song C."/>
            <person name="Wang X."/>
            <person name="Zheng X."/>
            <person name="Niu Y."/>
            <person name="Chen S."/>
            <person name="Feng W."/>
        </authorList>
    </citation>
    <scope>NUCLEOTIDE SEQUENCE [LARGE SCALE GENOMIC DNA]</scope>
    <source>
        <strain evidence="6">DH-2019</strain>
    </source>
</reference>
<dbReference type="InterPro" id="IPR010237">
    <property type="entry name" value="Pyr-5-nucltdase"/>
</dbReference>
<evidence type="ECO:0000256" key="3">
    <source>
        <dbReference type="ARBA" id="ARBA00022989"/>
    </source>
</evidence>
<dbReference type="InterPro" id="IPR036412">
    <property type="entry name" value="HAD-like_sf"/>
</dbReference>
<dbReference type="Pfam" id="PF00702">
    <property type="entry name" value="Hydrolase"/>
    <property type="match status" value="1"/>
</dbReference>
<feature type="transmembrane region" description="Helical" evidence="5">
    <location>
        <begin position="238"/>
        <end position="263"/>
    </location>
</feature>
<dbReference type="PANTHER" id="PTHR12725">
    <property type="entry name" value="HALOACID DEHALOGENASE-LIKE HYDROLASE"/>
    <property type="match status" value="1"/>
</dbReference>
<evidence type="ECO:0000313" key="7">
    <source>
        <dbReference type="Proteomes" id="UP001318860"/>
    </source>
</evidence>
<organism evidence="6 7">
    <name type="scientific">Rehmannia glutinosa</name>
    <name type="common">Chinese foxglove</name>
    <dbReference type="NCBI Taxonomy" id="99300"/>
    <lineage>
        <taxon>Eukaryota</taxon>
        <taxon>Viridiplantae</taxon>
        <taxon>Streptophyta</taxon>
        <taxon>Embryophyta</taxon>
        <taxon>Tracheophyta</taxon>
        <taxon>Spermatophyta</taxon>
        <taxon>Magnoliopsida</taxon>
        <taxon>eudicotyledons</taxon>
        <taxon>Gunneridae</taxon>
        <taxon>Pentapetalae</taxon>
        <taxon>asterids</taxon>
        <taxon>lamiids</taxon>
        <taxon>Lamiales</taxon>
        <taxon>Orobanchaceae</taxon>
        <taxon>Rehmannieae</taxon>
        <taxon>Rehmannia</taxon>
    </lineage>
</organism>
<evidence type="ECO:0000256" key="4">
    <source>
        <dbReference type="ARBA" id="ARBA00023136"/>
    </source>
</evidence>
<feature type="transmembrane region" description="Helical" evidence="5">
    <location>
        <begin position="76"/>
        <end position="99"/>
    </location>
</feature>
<keyword evidence="3 5" id="KW-1133">Transmembrane helix</keyword>
<comment type="subcellular location">
    <subcellularLocation>
        <location evidence="1">Membrane</location>
        <topology evidence="1">Multi-pass membrane protein</topology>
    </subcellularLocation>
</comment>
<accession>A0ABR0W3B6</accession>
<keyword evidence="7" id="KW-1185">Reference proteome</keyword>
<dbReference type="InterPro" id="IPR023214">
    <property type="entry name" value="HAD_sf"/>
</dbReference>
<evidence type="ECO:0000256" key="5">
    <source>
        <dbReference type="SAM" id="Phobius"/>
    </source>
</evidence>
<feature type="transmembrane region" description="Helical" evidence="5">
    <location>
        <begin position="111"/>
        <end position="128"/>
    </location>
</feature>
<dbReference type="InterPro" id="IPR002781">
    <property type="entry name" value="TM_pro_TauE-like"/>
</dbReference>
<proteinExistence type="predicted"/>
<comment type="caution">
    <text evidence="6">The sequence shown here is derived from an EMBL/GenBank/DDBJ whole genome shotgun (WGS) entry which is preliminary data.</text>
</comment>
<dbReference type="Proteomes" id="UP001318860">
    <property type="component" value="Unassembled WGS sequence"/>
</dbReference>
<dbReference type="SUPFAM" id="SSF56784">
    <property type="entry name" value="HAD-like"/>
    <property type="match status" value="1"/>
</dbReference>
<feature type="transmembrane region" description="Helical" evidence="5">
    <location>
        <begin position="198"/>
        <end position="217"/>
    </location>
</feature>
<name>A0ABR0W3B6_REHGL</name>
<protein>
    <recommendedName>
        <fullName evidence="8">Sulfite exporter TauE/SafE family protein</fullName>
    </recommendedName>
</protein>